<evidence type="ECO:0000256" key="1">
    <source>
        <dbReference type="SAM" id="MobiDB-lite"/>
    </source>
</evidence>
<dbReference type="PATRIC" id="fig|136160.3.peg.1345"/>
<accession>A0A4Y7WXT4</accession>
<evidence type="ECO:0000313" key="2">
    <source>
        <dbReference type="EMBL" id="KOO38342.1"/>
    </source>
</evidence>
<comment type="caution">
    <text evidence="2">The sequence shown here is derived from an EMBL/GenBank/DDBJ whole genome shotgun (WGS) entry which is preliminary data.</text>
</comment>
<dbReference type="RefSeq" id="WP_010899031.1">
    <property type="nucleotide sequence ID" value="NZ_CP040441.1"/>
</dbReference>
<gene>
    <name evidence="2" type="ORF">AMD02_05295</name>
</gene>
<dbReference type="OMA" id="QMEHIFR"/>
<proteinExistence type="predicted"/>
<protein>
    <submittedName>
        <fullName evidence="2">Uncharacterized protein</fullName>
    </submittedName>
</protein>
<dbReference type="GeneID" id="87598412"/>
<feature type="region of interest" description="Disordered" evidence="1">
    <location>
        <begin position="1"/>
        <end position="55"/>
    </location>
</feature>
<organism evidence="2">
    <name type="scientific">Halalkalibacterium halodurans</name>
    <name type="common">Bacillus halodurans</name>
    <dbReference type="NCBI Taxonomy" id="86665"/>
    <lineage>
        <taxon>Bacteria</taxon>
        <taxon>Bacillati</taxon>
        <taxon>Bacillota</taxon>
        <taxon>Bacilli</taxon>
        <taxon>Bacillales</taxon>
        <taxon>Bacillaceae</taxon>
        <taxon>Halalkalibacterium (ex Joshi et al. 2022)</taxon>
    </lineage>
</organism>
<feature type="compositionally biased region" description="Basic and acidic residues" evidence="1">
    <location>
        <begin position="39"/>
        <end position="51"/>
    </location>
</feature>
<name>A0A0M0KIA2_ALKHA</name>
<accession>A0A0M0KIA2</accession>
<dbReference type="EMBL" id="LILD01000001">
    <property type="protein sequence ID" value="KOO38342.1"/>
    <property type="molecule type" value="Genomic_DNA"/>
</dbReference>
<dbReference type="AlphaFoldDB" id="A0A0M0KIA2"/>
<sequence length="99" mass="11120">MSNQEERDFFTDLMFGRPPESTDVAEENPQESTSGSTVEETKTEGETKQEETNAAPALPLTFEQMEHIFRLAQSLGPALKSLSPYVKTIQQLISQQKKD</sequence>
<feature type="compositionally biased region" description="Basic and acidic residues" evidence="1">
    <location>
        <begin position="1"/>
        <end position="10"/>
    </location>
</feature>
<reference evidence="2" key="1">
    <citation type="submission" date="2015-08" db="EMBL/GenBank/DDBJ databases">
        <title>Complete DNA Sequence of Pseudomonas syringae pv. actinidiae, the Causal Agent of Kiwifruit Canker Disease.</title>
        <authorList>
            <person name="Rikkerink E.H.A."/>
            <person name="Fineran P.C."/>
        </authorList>
    </citation>
    <scope>NUCLEOTIDE SEQUENCE</scope>
    <source>
        <strain evidence="2">DSM 13666</strain>
    </source>
</reference>